<comment type="caution">
    <text evidence="1">The sequence shown here is derived from an EMBL/GenBank/DDBJ whole genome shotgun (WGS) entry which is preliminary data.</text>
</comment>
<sequence>MRLTFIALSL</sequence>
<evidence type="ECO:0000313" key="1">
    <source>
        <dbReference type="EMBL" id="CAF4344313.1"/>
    </source>
</evidence>
<accession>A0A820KRH8</accession>
<reference evidence="1" key="1">
    <citation type="submission" date="2021-02" db="EMBL/GenBank/DDBJ databases">
        <authorList>
            <person name="Nowell W R."/>
        </authorList>
    </citation>
    <scope>NUCLEOTIDE SEQUENCE</scope>
</reference>
<feature type="non-terminal residue" evidence="1">
    <location>
        <position position="10"/>
    </location>
</feature>
<proteinExistence type="predicted"/>
<gene>
    <name evidence="1" type="ORF">JBS370_LOCUS41730</name>
</gene>
<dbReference type="Proteomes" id="UP000663836">
    <property type="component" value="Unassembled WGS sequence"/>
</dbReference>
<dbReference type="EMBL" id="CAJOBD010048587">
    <property type="protein sequence ID" value="CAF4344313.1"/>
    <property type="molecule type" value="Genomic_DNA"/>
</dbReference>
<organism evidence="1 2">
    <name type="scientific">Rotaria sordida</name>
    <dbReference type="NCBI Taxonomy" id="392033"/>
    <lineage>
        <taxon>Eukaryota</taxon>
        <taxon>Metazoa</taxon>
        <taxon>Spiralia</taxon>
        <taxon>Gnathifera</taxon>
        <taxon>Rotifera</taxon>
        <taxon>Eurotatoria</taxon>
        <taxon>Bdelloidea</taxon>
        <taxon>Philodinida</taxon>
        <taxon>Philodinidae</taxon>
        <taxon>Rotaria</taxon>
    </lineage>
</organism>
<name>A0A820KRH8_9BILA</name>
<protein>
    <submittedName>
        <fullName evidence="1">Uncharacterized protein</fullName>
    </submittedName>
</protein>
<evidence type="ECO:0000313" key="2">
    <source>
        <dbReference type="Proteomes" id="UP000663836"/>
    </source>
</evidence>